<evidence type="ECO:0000256" key="2">
    <source>
        <dbReference type="ARBA" id="ARBA00022692"/>
    </source>
</evidence>
<feature type="transmembrane region" description="Helical" evidence="5">
    <location>
        <begin position="133"/>
        <end position="156"/>
    </location>
</feature>
<dbReference type="PANTHER" id="PTHR43229">
    <property type="entry name" value="NODULATION PROTEIN J"/>
    <property type="match status" value="1"/>
</dbReference>
<dbReference type="Proteomes" id="UP000008080">
    <property type="component" value="Chromosome"/>
</dbReference>
<keyword evidence="8" id="KW-1185">Reference proteome</keyword>
<dbReference type="EMBL" id="BX842650">
    <property type="protein sequence ID" value="CAE79596.1"/>
    <property type="molecule type" value="Genomic_DNA"/>
</dbReference>
<evidence type="ECO:0000256" key="5">
    <source>
        <dbReference type="SAM" id="Phobius"/>
    </source>
</evidence>
<evidence type="ECO:0000256" key="3">
    <source>
        <dbReference type="ARBA" id="ARBA00022989"/>
    </source>
</evidence>
<comment type="subcellular location">
    <subcellularLocation>
        <location evidence="1">Membrane</location>
        <topology evidence="1">Multi-pass membrane protein</topology>
    </subcellularLocation>
</comment>
<dbReference type="HOGENOM" id="CLU_039483_5_2_7"/>
<proteinExistence type="predicted"/>
<feature type="transmembrane region" description="Helical" evidence="5">
    <location>
        <begin position="24"/>
        <end position="41"/>
    </location>
</feature>
<name>Q6MMA9_BDEBA</name>
<feature type="transmembrane region" description="Helical" evidence="5">
    <location>
        <begin position="221"/>
        <end position="239"/>
    </location>
</feature>
<dbReference type="InterPro" id="IPR013525">
    <property type="entry name" value="ABC2_TM"/>
</dbReference>
<evidence type="ECO:0000256" key="1">
    <source>
        <dbReference type="ARBA" id="ARBA00004141"/>
    </source>
</evidence>
<dbReference type="GO" id="GO:0140359">
    <property type="term" value="F:ABC-type transporter activity"/>
    <property type="evidence" value="ECO:0007669"/>
    <property type="project" value="InterPro"/>
</dbReference>
<dbReference type="GeneID" id="93012708"/>
<sequence length="248" mass="27713">MKKHLKLTLQHTYYQFLELIRQPMYLLSTLVFPAMFFWFFGVPNAQTEDAAAMLTGSFACFGVLGVVLFQFAIGIAQEKGTAWSHYLHILPLPKILTFLPKVLNALFVSLLSIAAVVIVAMMTTPLNWQELPWMNFLTSLMLGSVPFALLGACLGYSASAKSIVPLANLVYLPLSFAGGLWMPPQALPKVVQKISEYLPTRFLGEVVWASLLDQSTNSKHIWGLALYAALFLAASLFLFRKTQEQEFR</sequence>
<dbReference type="InterPro" id="IPR051784">
    <property type="entry name" value="Nod_factor_ABC_transporter"/>
</dbReference>
<dbReference type="STRING" id="264462.Bd1727"/>
<feature type="transmembrane region" description="Helical" evidence="5">
    <location>
        <begin position="163"/>
        <end position="182"/>
    </location>
</feature>
<protein>
    <submittedName>
        <fullName evidence="7">ABC transporter, permease protein, putative</fullName>
    </submittedName>
</protein>
<feature type="transmembrane region" description="Helical" evidence="5">
    <location>
        <begin position="98"/>
        <end position="121"/>
    </location>
</feature>
<dbReference type="InterPro" id="IPR000412">
    <property type="entry name" value="ABC_2_transport"/>
</dbReference>
<dbReference type="PANTHER" id="PTHR43229:SF2">
    <property type="entry name" value="NODULATION PROTEIN J"/>
    <property type="match status" value="1"/>
</dbReference>
<keyword evidence="2 5" id="KW-0812">Transmembrane</keyword>
<dbReference type="eggNOG" id="COG0842">
    <property type="taxonomic scope" value="Bacteria"/>
</dbReference>
<evidence type="ECO:0000259" key="6">
    <source>
        <dbReference type="Pfam" id="PF01061"/>
    </source>
</evidence>
<dbReference type="GO" id="GO:0043190">
    <property type="term" value="C:ATP-binding cassette (ABC) transporter complex"/>
    <property type="evidence" value="ECO:0007669"/>
    <property type="project" value="InterPro"/>
</dbReference>
<dbReference type="TCDB" id="3.A.1.142.2">
    <property type="family name" value="the atp-binding cassette (abc) superfamily"/>
</dbReference>
<dbReference type="AlphaFoldDB" id="Q6MMA9"/>
<accession>Q6MMA9</accession>
<keyword evidence="4 5" id="KW-0472">Membrane</keyword>
<dbReference type="RefSeq" id="WP_011164198.1">
    <property type="nucleotide sequence ID" value="NC_005363.1"/>
</dbReference>
<evidence type="ECO:0000313" key="8">
    <source>
        <dbReference type="Proteomes" id="UP000008080"/>
    </source>
</evidence>
<gene>
    <name evidence="7" type="primary">yvfS</name>
    <name evidence="7" type="ordered locus">Bd1727</name>
</gene>
<feature type="domain" description="ABC-2 type transporter transmembrane" evidence="6">
    <location>
        <begin position="13"/>
        <end position="207"/>
    </location>
</feature>
<dbReference type="Pfam" id="PF01061">
    <property type="entry name" value="ABC2_membrane"/>
    <property type="match status" value="1"/>
</dbReference>
<keyword evidence="3 5" id="KW-1133">Transmembrane helix</keyword>
<feature type="transmembrane region" description="Helical" evidence="5">
    <location>
        <begin position="53"/>
        <end position="77"/>
    </location>
</feature>
<dbReference type="KEGG" id="bba:Bd1727"/>
<reference evidence="7 8" key="1">
    <citation type="journal article" date="2004" name="Science">
        <title>A predator unmasked: life cycle of Bdellovibrio bacteriovorus from a genomic perspective.</title>
        <authorList>
            <person name="Rendulic S."/>
            <person name="Jagtap P."/>
            <person name="Rosinus A."/>
            <person name="Eppinger M."/>
            <person name="Baar C."/>
            <person name="Lanz C."/>
            <person name="Keller H."/>
            <person name="Lambert C."/>
            <person name="Evans K.J."/>
            <person name="Goesmann A."/>
            <person name="Meyer F."/>
            <person name="Sockett R.E."/>
            <person name="Schuster S.C."/>
        </authorList>
    </citation>
    <scope>NUCLEOTIDE SEQUENCE [LARGE SCALE GENOMIC DNA]</scope>
    <source>
        <strain evidence="8">ATCC 15356 / DSM 50701 / NCIMB 9529 / HD100</strain>
    </source>
</reference>
<dbReference type="PIRSF" id="PIRSF006648">
    <property type="entry name" value="DrrB"/>
    <property type="match status" value="1"/>
</dbReference>
<evidence type="ECO:0000256" key="4">
    <source>
        <dbReference type="ARBA" id="ARBA00023136"/>
    </source>
</evidence>
<evidence type="ECO:0000313" key="7">
    <source>
        <dbReference type="EMBL" id="CAE79596.1"/>
    </source>
</evidence>
<organism evidence="7 8">
    <name type="scientific">Bdellovibrio bacteriovorus (strain ATCC 15356 / DSM 50701 / NCIMB 9529 / HD100)</name>
    <dbReference type="NCBI Taxonomy" id="264462"/>
    <lineage>
        <taxon>Bacteria</taxon>
        <taxon>Pseudomonadati</taxon>
        <taxon>Bdellovibrionota</taxon>
        <taxon>Bdellovibrionia</taxon>
        <taxon>Bdellovibrionales</taxon>
        <taxon>Pseudobdellovibrionaceae</taxon>
        <taxon>Bdellovibrio</taxon>
    </lineage>
</organism>